<dbReference type="GO" id="GO:0006606">
    <property type="term" value="P:protein import into nucleus"/>
    <property type="evidence" value="ECO:0007669"/>
    <property type="project" value="TreeGrafter"/>
</dbReference>
<organism evidence="2 3">
    <name type="scientific">Xenopus laevis</name>
    <name type="common">African clawed frog</name>
    <dbReference type="NCBI Taxonomy" id="8355"/>
    <lineage>
        <taxon>Eukaryota</taxon>
        <taxon>Metazoa</taxon>
        <taxon>Chordata</taxon>
        <taxon>Craniata</taxon>
        <taxon>Vertebrata</taxon>
        <taxon>Euteleostomi</taxon>
        <taxon>Amphibia</taxon>
        <taxon>Batrachia</taxon>
        <taxon>Anura</taxon>
        <taxon>Pipoidea</taxon>
        <taxon>Pipidae</taxon>
        <taxon>Xenopodinae</taxon>
        <taxon>Xenopus</taxon>
        <taxon>Xenopus</taxon>
    </lineage>
</organism>
<dbReference type="EMBL" id="CM004472">
    <property type="protein sequence ID" value="OCT84296.1"/>
    <property type="molecule type" value="Genomic_DNA"/>
</dbReference>
<proteinExistence type="inferred from homology"/>
<dbReference type="InterPro" id="IPR052616">
    <property type="entry name" value="SYO1-like"/>
</dbReference>
<evidence type="ECO:0000256" key="1">
    <source>
        <dbReference type="ARBA" id="ARBA00049983"/>
    </source>
</evidence>
<dbReference type="Proteomes" id="UP000694892">
    <property type="component" value="Chromosome 4L"/>
</dbReference>
<dbReference type="PANTHER" id="PTHR13347">
    <property type="entry name" value="HEAT REPEAT-CONTAINING PROTEIN 3"/>
    <property type="match status" value="1"/>
</dbReference>
<evidence type="ECO:0000313" key="3">
    <source>
        <dbReference type="Proteomes" id="UP000694892"/>
    </source>
</evidence>
<feature type="non-terminal residue" evidence="2">
    <location>
        <position position="1"/>
    </location>
</feature>
<reference evidence="3" key="1">
    <citation type="journal article" date="2016" name="Nature">
        <title>Genome evolution in the allotetraploid frog Xenopus laevis.</title>
        <authorList>
            <person name="Session A.M."/>
            <person name="Uno Y."/>
            <person name="Kwon T."/>
            <person name="Chapman J.A."/>
            <person name="Toyoda A."/>
            <person name="Takahashi S."/>
            <person name="Fukui A."/>
            <person name="Hikosaka A."/>
            <person name="Suzuki A."/>
            <person name="Kondo M."/>
            <person name="van Heeringen S.J."/>
            <person name="Quigley I."/>
            <person name="Heinz S."/>
            <person name="Ogino H."/>
            <person name="Ochi H."/>
            <person name="Hellsten U."/>
            <person name="Lyons J.B."/>
            <person name="Simakov O."/>
            <person name="Putnam N."/>
            <person name="Stites J."/>
            <person name="Kuroki Y."/>
            <person name="Tanaka T."/>
            <person name="Michiue T."/>
            <person name="Watanabe M."/>
            <person name="Bogdanovic O."/>
            <person name="Lister R."/>
            <person name="Georgiou G."/>
            <person name="Paranjpe S.S."/>
            <person name="van Kruijsbergen I."/>
            <person name="Shu S."/>
            <person name="Carlson J."/>
            <person name="Kinoshita T."/>
            <person name="Ohta Y."/>
            <person name="Mawaribuchi S."/>
            <person name="Jenkins J."/>
            <person name="Grimwood J."/>
            <person name="Schmutz J."/>
            <person name="Mitros T."/>
            <person name="Mozaffari S.V."/>
            <person name="Suzuki Y."/>
            <person name="Haramoto Y."/>
            <person name="Yamamoto T.S."/>
            <person name="Takagi C."/>
            <person name="Heald R."/>
            <person name="Miller K."/>
            <person name="Haudenschild C."/>
            <person name="Kitzman J."/>
            <person name="Nakayama T."/>
            <person name="Izutsu Y."/>
            <person name="Robert J."/>
            <person name="Fortriede J."/>
            <person name="Burns K."/>
            <person name="Lotay V."/>
            <person name="Karimi K."/>
            <person name="Yasuoka Y."/>
            <person name="Dichmann D.S."/>
            <person name="Flajnik M.F."/>
            <person name="Houston D.W."/>
            <person name="Shendure J."/>
            <person name="DuPasquier L."/>
            <person name="Vize P.D."/>
            <person name="Zorn A.M."/>
            <person name="Ito M."/>
            <person name="Marcotte E.M."/>
            <person name="Wallingford J.B."/>
            <person name="Ito Y."/>
            <person name="Asashima M."/>
            <person name="Ueno N."/>
            <person name="Matsuda Y."/>
            <person name="Veenstra G.J."/>
            <person name="Fujiyama A."/>
            <person name="Harland R.M."/>
            <person name="Taira M."/>
            <person name="Rokhsar D.S."/>
        </authorList>
    </citation>
    <scope>NUCLEOTIDE SEQUENCE [LARGE SCALE GENOMIC DNA]</scope>
    <source>
        <strain evidence="3">J</strain>
    </source>
</reference>
<accession>A0A974D4Z8</accession>
<sequence>CTTGLDVNMESAMKSKDVAKNYVEDIANQALNVLWNVCESSSKALCVFNKENCVDIVLQCLSKFQTNTDMAISAAYCLQTVTEDNQDLLNSIDDASLQMLEPVMLASATNMDIWLLQTVVA</sequence>
<dbReference type="Gene3D" id="1.25.10.10">
    <property type="entry name" value="Leucine-rich Repeat Variant"/>
    <property type="match status" value="1"/>
</dbReference>
<dbReference type="GO" id="GO:0042273">
    <property type="term" value="P:ribosomal large subunit biogenesis"/>
    <property type="evidence" value="ECO:0007669"/>
    <property type="project" value="TreeGrafter"/>
</dbReference>
<dbReference type="AlphaFoldDB" id="A0A974D4Z8"/>
<protein>
    <submittedName>
        <fullName evidence="2">Uncharacterized protein</fullName>
    </submittedName>
</protein>
<feature type="non-terminal residue" evidence="2">
    <location>
        <position position="121"/>
    </location>
</feature>
<evidence type="ECO:0000313" key="2">
    <source>
        <dbReference type="EMBL" id="OCT84296.1"/>
    </source>
</evidence>
<gene>
    <name evidence="2" type="ORF">XELAEV_180224543mg</name>
</gene>
<dbReference type="InterPro" id="IPR016024">
    <property type="entry name" value="ARM-type_fold"/>
</dbReference>
<dbReference type="PANTHER" id="PTHR13347:SF1">
    <property type="entry name" value="HEAT REPEAT-CONTAINING PROTEIN 3"/>
    <property type="match status" value="1"/>
</dbReference>
<dbReference type="SUPFAM" id="SSF48371">
    <property type="entry name" value="ARM repeat"/>
    <property type="match status" value="1"/>
</dbReference>
<dbReference type="InterPro" id="IPR011989">
    <property type="entry name" value="ARM-like"/>
</dbReference>
<comment type="similarity">
    <text evidence="1">Belongs to the nuclear import and ribosome assembly adapter family.</text>
</comment>
<dbReference type="GO" id="GO:0051082">
    <property type="term" value="F:unfolded protein binding"/>
    <property type="evidence" value="ECO:0007669"/>
    <property type="project" value="TreeGrafter"/>
</dbReference>
<name>A0A974D4Z8_XENLA</name>